<evidence type="ECO:0000256" key="2">
    <source>
        <dbReference type="SAM" id="Phobius"/>
    </source>
</evidence>
<dbReference type="PANTHER" id="PTHR11360">
    <property type="entry name" value="MONOCARBOXYLATE TRANSPORTER"/>
    <property type="match status" value="1"/>
</dbReference>
<comment type="caution">
    <text evidence="4">The sequence shown here is derived from an EMBL/GenBank/DDBJ whole genome shotgun (WGS) entry which is preliminary data.</text>
</comment>
<feature type="transmembrane region" description="Helical" evidence="2">
    <location>
        <begin position="309"/>
        <end position="329"/>
    </location>
</feature>
<evidence type="ECO:0000259" key="3">
    <source>
        <dbReference type="PROSITE" id="PS50850"/>
    </source>
</evidence>
<keyword evidence="2" id="KW-0812">Transmembrane</keyword>
<feature type="transmembrane region" description="Helical" evidence="2">
    <location>
        <begin position="144"/>
        <end position="169"/>
    </location>
</feature>
<gene>
    <name evidence="4" type="ORF">PLOB_00015774</name>
</gene>
<keyword evidence="5" id="KW-1185">Reference proteome</keyword>
<keyword evidence="2" id="KW-0472">Membrane</keyword>
<dbReference type="InterPro" id="IPR036259">
    <property type="entry name" value="MFS_trans_sf"/>
</dbReference>
<feature type="transmembrane region" description="Helical" evidence="2">
    <location>
        <begin position="335"/>
        <end position="357"/>
    </location>
</feature>
<feature type="transmembrane region" description="Helical" evidence="2">
    <location>
        <begin position="279"/>
        <end position="297"/>
    </location>
</feature>
<feature type="transmembrane region" description="Helical" evidence="2">
    <location>
        <begin position="238"/>
        <end position="259"/>
    </location>
</feature>
<dbReference type="InterPro" id="IPR050327">
    <property type="entry name" value="Proton-linked_MCT"/>
</dbReference>
<organism evidence="4 5">
    <name type="scientific">Porites lobata</name>
    <dbReference type="NCBI Taxonomy" id="104759"/>
    <lineage>
        <taxon>Eukaryota</taxon>
        <taxon>Metazoa</taxon>
        <taxon>Cnidaria</taxon>
        <taxon>Anthozoa</taxon>
        <taxon>Hexacorallia</taxon>
        <taxon>Scleractinia</taxon>
        <taxon>Fungiina</taxon>
        <taxon>Poritidae</taxon>
        <taxon>Porites</taxon>
    </lineage>
</organism>
<proteinExistence type="predicted"/>
<protein>
    <recommendedName>
        <fullName evidence="3">Major facilitator superfamily (MFS) profile domain-containing protein</fullName>
    </recommendedName>
</protein>
<feature type="transmembrane region" description="Helical" evidence="2">
    <location>
        <begin position="369"/>
        <end position="392"/>
    </location>
</feature>
<evidence type="ECO:0000256" key="1">
    <source>
        <dbReference type="ARBA" id="ARBA00004141"/>
    </source>
</evidence>
<dbReference type="SUPFAM" id="SSF103473">
    <property type="entry name" value="MFS general substrate transporter"/>
    <property type="match status" value="1"/>
</dbReference>
<accession>A0ABN8R9Y6</accession>
<dbReference type="PANTHER" id="PTHR11360:SF251">
    <property type="entry name" value="MAJOR FACILITATOR SUPERFAMILY (MFS) PROFILE DOMAIN-CONTAINING PROTEIN"/>
    <property type="match status" value="1"/>
</dbReference>
<dbReference type="EMBL" id="CALNXK010000197">
    <property type="protein sequence ID" value="CAH3175126.1"/>
    <property type="molecule type" value="Genomic_DNA"/>
</dbReference>
<dbReference type="Proteomes" id="UP001159405">
    <property type="component" value="Unassembled WGS sequence"/>
</dbReference>
<evidence type="ECO:0000313" key="5">
    <source>
        <dbReference type="Proteomes" id="UP001159405"/>
    </source>
</evidence>
<dbReference type="Pfam" id="PF07690">
    <property type="entry name" value="MFS_1"/>
    <property type="match status" value="1"/>
</dbReference>
<dbReference type="InterPro" id="IPR020846">
    <property type="entry name" value="MFS_dom"/>
</dbReference>
<dbReference type="Gene3D" id="1.20.1250.20">
    <property type="entry name" value="MFS general substrate transporter like domains"/>
    <property type="match status" value="2"/>
</dbReference>
<keyword evidence="2" id="KW-1133">Transmembrane helix</keyword>
<reference evidence="4 5" key="1">
    <citation type="submission" date="2022-05" db="EMBL/GenBank/DDBJ databases">
        <authorList>
            <consortium name="Genoscope - CEA"/>
            <person name="William W."/>
        </authorList>
    </citation>
    <scope>NUCLEOTIDE SEQUENCE [LARGE SCALE GENOMIC DNA]</scope>
</reference>
<comment type="subcellular location">
    <subcellularLocation>
        <location evidence="1">Membrane</location>
        <topology evidence="1">Multi-pass membrane protein</topology>
    </subcellularLocation>
</comment>
<sequence length="438" mass="47596">MVTFCGRKEPRKQDSKWSVLVCICATISQALLMGIAQDFGVFLPVIMNEFYSSREHTAWIGSIGIAMTFFLSPLTGRLGDRYGSRPISIVGGLFCSLGLILTSFVRKLDLFFLTYSVLFGFGVSCCRTSNFLIVTKYFWKRRSLATGIVTAGAGLGVFTLAPLCHLLIAKHGLQGAYRVLGLVTLANCILPLPYDPNIKEDEDPGKKKETFYNQGDYNPEECTAEASSKWRKLIDFSVWKVPLFTVTAACSTAVGIVTYTGQFHLVRHCEDLNISADKSSKLLMIFGVVSCVTRVVAGRLCDIRGVKAIYVYQIGVLVIGLAVLMLGVASTFVHFVVITVFYGIGDGISLTVGNLLLLTTVEPQKRASAFGLANILISIFTATGAPLAGFIADQAGSYVIAFYTAGSLGILFAFLPFILLCAKQETSREEVDSLTVNT</sequence>
<dbReference type="InterPro" id="IPR011701">
    <property type="entry name" value="MFS"/>
</dbReference>
<feature type="domain" description="Major facilitator superfamily (MFS) profile" evidence="3">
    <location>
        <begin position="18"/>
        <end position="424"/>
    </location>
</feature>
<name>A0ABN8R9Y6_9CNID</name>
<dbReference type="PROSITE" id="PS50850">
    <property type="entry name" value="MFS"/>
    <property type="match status" value="1"/>
</dbReference>
<dbReference type="CDD" id="cd17352">
    <property type="entry name" value="MFS_MCT_SLC16"/>
    <property type="match status" value="1"/>
</dbReference>
<feature type="transmembrane region" description="Helical" evidence="2">
    <location>
        <begin position="17"/>
        <end position="36"/>
    </location>
</feature>
<feature type="transmembrane region" description="Helical" evidence="2">
    <location>
        <begin position="56"/>
        <end position="75"/>
    </location>
</feature>
<feature type="transmembrane region" description="Helical" evidence="2">
    <location>
        <begin position="87"/>
        <end position="105"/>
    </location>
</feature>
<evidence type="ECO:0000313" key="4">
    <source>
        <dbReference type="EMBL" id="CAH3175126.1"/>
    </source>
</evidence>
<feature type="transmembrane region" description="Helical" evidence="2">
    <location>
        <begin position="398"/>
        <end position="420"/>
    </location>
</feature>